<evidence type="ECO:0008006" key="10">
    <source>
        <dbReference type="Google" id="ProtNLM"/>
    </source>
</evidence>
<evidence type="ECO:0000313" key="9">
    <source>
        <dbReference type="Proteomes" id="UP001321475"/>
    </source>
</evidence>
<feature type="transmembrane region" description="Helical" evidence="7">
    <location>
        <begin position="535"/>
        <end position="553"/>
    </location>
</feature>
<dbReference type="RefSeq" id="WP_286216982.1">
    <property type="nucleotide sequence ID" value="NZ_AP027729.1"/>
</dbReference>
<name>A0ABN6XBZ8_9CELL</name>
<keyword evidence="6 7" id="KW-0472">Membrane</keyword>
<reference evidence="9" key="1">
    <citation type="journal article" date="2019" name="Int. J. Syst. Evol. Microbiol.">
        <title>The Global Catalogue of Microorganisms (GCM) 10K type strain sequencing project: providing services to taxonomists for standard genome sequencing and annotation.</title>
        <authorList>
            <consortium name="The Broad Institute Genomics Platform"/>
            <consortium name="The Broad Institute Genome Sequencing Center for Infectious Disease"/>
            <person name="Wu L."/>
            <person name="Ma J."/>
        </authorList>
    </citation>
    <scope>NUCLEOTIDE SEQUENCE [LARGE SCALE GENOMIC DNA]</scope>
    <source>
        <strain evidence="9">NBRC 108565</strain>
    </source>
</reference>
<dbReference type="InterPro" id="IPR029044">
    <property type="entry name" value="Nucleotide-diphossugar_trans"/>
</dbReference>
<dbReference type="EMBL" id="AP027729">
    <property type="protein sequence ID" value="BDZ42508.1"/>
    <property type="molecule type" value="Genomic_DNA"/>
</dbReference>
<dbReference type="PANTHER" id="PTHR43867">
    <property type="entry name" value="CELLULOSE SYNTHASE CATALYTIC SUBUNIT A [UDP-FORMING]"/>
    <property type="match status" value="1"/>
</dbReference>
<proteinExistence type="predicted"/>
<dbReference type="Gene3D" id="3.90.550.10">
    <property type="entry name" value="Spore Coat Polysaccharide Biosynthesis Protein SpsA, Chain A"/>
    <property type="match status" value="1"/>
</dbReference>
<gene>
    <name evidence="8" type="ORF">GCM10025865_18070</name>
</gene>
<feature type="transmembrane region" description="Helical" evidence="7">
    <location>
        <begin position="56"/>
        <end position="75"/>
    </location>
</feature>
<keyword evidence="5 7" id="KW-1133">Transmembrane helix</keyword>
<accession>A0ABN6XBZ8</accession>
<dbReference type="InterPro" id="IPR050321">
    <property type="entry name" value="Glycosyltr_2/OpgH_subfam"/>
</dbReference>
<dbReference type="SUPFAM" id="SSF53448">
    <property type="entry name" value="Nucleotide-diphospho-sugar transferases"/>
    <property type="match status" value="1"/>
</dbReference>
<keyword evidence="3" id="KW-0808">Transferase</keyword>
<evidence type="ECO:0000256" key="3">
    <source>
        <dbReference type="ARBA" id="ARBA00022679"/>
    </source>
</evidence>
<evidence type="ECO:0000256" key="4">
    <source>
        <dbReference type="ARBA" id="ARBA00022692"/>
    </source>
</evidence>
<evidence type="ECO:0000256" key="1">
    <source>
        <dbReference type="ARBA" id="ARBA00004141"/>
    </source>
</evidence>
<evidence type="ECO:0000256" key="2">
    <source>
        <dbReference type="ARBA" id="ARBA00022676"/>
    </source>
</evidence>
<protein>
    <recommendedName>
        <fullName evidence="10">Cellulose synthase (UDP-forming)</fullName>
    </recommendedName>
</protein>
<sequence>MAISEFDRLVVSPRSTEYVAQAQPFEERRGRESLAQERAVLRRHAQADSASHSPSLMLLVIVATIGVIAYAVFLLNPANRGDLLPYSLVIVAETILVVQALFAMWTVLASGYDARTFSFHHAQDHLFDVGQIIRDGAEDSPHRWRMYLEDKPVDVDVFITTYGEELDTIYETVRAALDIKGEHRTWVLDDGRSDEVRDLAAQLGARYVRRLSSNGAKAGNVNHALSLAKGDYYVILDADFVAKPDFLLETVPFFVDQNVAFVQTPQTYGNLHTVISRGAGYMQSVFYRFVQRGRNRFNAAFCVGTNVIFRRAAIDDIGGMHTDSKSEDVWTSVELHEAGWRSVYIPKTLAVGNTPDTIEAYSKQQLRWATGGFEILLRHNPLSPRRRLTMDQRLQYMVTATNYLAGICPLLLILVPPLQIYFDLLPVAVTTTWQEWLFFYAGFYVMQIAVALFTMGSFRWEVLLLAAVSFPIYTRALWNVLTGQEQAWHVTGRKGAPTSPFNFIVPQVLFFVFLSLTSLVGAWKDWGSGSLSLALAWNTTNAVILGGFMITAFRESHSTRSEYREKLRADAAADTRAETTGGAA</sequence>
<keyword evidence="4 7" id="KW-0812">Transmembrane</keyword>
<dbReference type="CDD" id="cd06421">
    <property type="entry name" value="CESA_CelA_like"/>
    <property type="match status" value="1"/>
</dbReference>
<evidence type="ECO:0000256" key="7">
    <source>
        <dbReference type="SAM" id="Phobius"/>
    </source>
</evidence>
<organism evidence="8 9">
    <name type="scientific">Paraoerskovia sediminicola</name>
    <dbReference type="NCBI Taxonomy" id="1138587"/>
    <lineage>
        <taxon>Bacteria</taxon>
        <taxon>Bacillati</taxon>
        <taxon>Actinomycetota</taxon>
        <taxon>Actinomycetes</taxon>
        <taxon>Micrococcales</taxon>
        <taxon>Cellulomonadaceae</taxon>
        <taxon>Paraoerskovia</taxon>
    </lineage>
</organism>
<dbReference type="Proteomes" id="UP001321475">
    <property type="component" value="Chromosome"/>
</dbReference>
<evidence type="ECO:0000313" key="8">
    <source>
        <dbReference type="EMBL" id="BDZ42508.1"/>
    </source>
</evidence>
<comment type="subcellular location">
    <subcellularLocation>
        <location evidence="1">Membrane</location>
        <topology evidence="1">Multi-pass membrane protein</topology>
    </subcellularLocation>
</comment>
<evidence type="ECO:0000256" key="5">
    <source>
        <dbReference type="ARBA" id="ARBA00022989"/>
    </source>
</evidence>
<feature type="transmembrane region" description="Helical" evidence="7">
    <location>
        <begin position="436"/>
        <end position="455"/>
    </location>
</feature>
<evidence type="ECO:0000256" key="6">
    <source>
        <dbReference type="ARBA" id="ARBA00023136"/>
    </source>
</evidence>
<feature type="transmembrane region" description="Helical" evidence="7">
    <location>
        <begin position="394"/>
        <end position="416"/>
    </location>
</feature>
<dbReference type="Pfam" id="PF13641">
    <property type="entry name" value="Glyco_tranf_2_3"/>
    <property type="match status" value="1"/>
</dbReference>
<feature type="transmembrane region" description="Helical" evidence="7">
    <location>
        <begin position="87"/>
        <end position="108"/>
    </location>
</feature>
<feature type="transmembrane region" description="Helical" evidence="7">
    <location>
        <begin position="501"/>
        <end position="523"/>
    </location>
</feature>
<dbReference type="PANTHER" id="PTHR43867:SF2">
    <property type="entry name" value="CELLULOSE SYNTHASE CATALYTIC SUBUNIT A [UDP-FORMING]"/>
    <property type="match status" value="1"/>
</dbReference>
<keyword evidence="2" id="KW-0328">Glycosyltransferase</keyword>
<keyword evidence="9" id="KW-1185">Reference proteome</keyword>